<name>A0A4C1YT38_EUMVA</name>
<protein>
    <submittedName>
        <fullName evidence="1">Uncharacterized protein</fullName>
    </submittedName>
</protein>
<keyword evidence="2" id="KW-1185">Reference proteome</keyword>
<evidence type="ECO:0000313" key="1">
    <source>
        <dbReference type="EMBL" id="GBP77779.1"/>
    </source>
</evidence>
<dbReference type="EMBL" id="BGZK01001346">
    <property type="protein sequence ID" value="GBP77779.1"/>
    <property type="molecule type" value="Genomic_DNA"/>
</dbReference>
<comment type="caution">
    <text evidence="1">The sequence shown here is derived from an EMBL/GenBank/DDBJ whole genome shotgun (WGS) entry which is preliminary data.</text>
</comment>
<organism evidence="1 2">
    <name type="scientific">Eumeta variegata</name>
    <name type="common">Bagworm moth</name>
    <name type="synonym">Eumeta japonica</name>
    <dbReference type="NCBI Taxonomy" id="151549"/>
    <lineage>
        <taxon>Eukaryota</taxon>
        <taxon>Metazoa</taxon>
        <taxon>Ecdysozoa</taxon>
        <taxon>Arthropoda</taxon>
        <taxon>Hexapoda</taxon>
        <taxon>Insecta</taxon>
        <taxon>Pterygota</taxon>
        <taxon>Neoptera</taxon>
        <taxon>Endopterygota</taxon>
        <taxon>Lepidoptera</taxon>
        <taxon>Glossata</taxon>
        <taxon>Ditrysia</taxon>
        <taxon>Tineoidea</taxon>
        <taxon>Psychidae</taxon>
        <taxon>Oiketicinae</taxon>
        <taxon>Eumeta</taxon>
    </lineage>
</organism>
<reference evidence="1 2" key="1">
    <citation type="journal article" date="2019" name="Commun. Biol.">
        <title>The bagworm genome reveals a unique fibroin gene that provides high tensile strength.</title>
        <authorList>
            <person name="Kono N."/>
            <person name="Nakamura H."/>
            <person name="Ohtoshi R."/>
            <person name="Tomita M."/>
            <person name="Numata K."/>
            <person name="Arakawa K."/>
        </authorList>
    </citation>
    <scope>NUCLEOTIDE SEQUENCE [LARGE SCALE GENOMIC DNA]</scope>
</reference>
<dbReference type="AlphaFoldDB" id="A0A4C1YT38"/>
<accession>A0A4C1YT38</accession>
<gene>
    <name evidence="1" type="ORF">EVAR_50018_1</name>
</gene>
<evidence type="ECO:0000313" key="2">
    <source>
        <dbReference type="Proteomes" id="UP000299102"/>
    </source>
</evidence>
<proteinExistence type="predicted"/>
<sequence length="111" mass="12506">MLRSTCPQHDNGQTRLVKYHTPTEHGRDVTTSVVMIRLVNESSIGSLTPPTVVIPLLRHTLPKYFYFRWSEVRTPSPSHSLGEGRKLLMTLVTDAATTCRIDVLNAFARSE</sequence>
<dbReference type="Proteomes" id="UP000299102">
    <property type="component" value="Unassembled WGS sequence"/>
</dbReference>